<dbReference type="PROSITE" id="PS51257">
    <property type="entry name" value="PROKAR_LIPOPROTEIN"/>
    <property type="match status" value="1"/>
</dbReference>
<evidence type="ECO:0000256" key="2">
    <source>
        <dbReference type="ARBA" id="ARBA00022448"/>
    </source>
</evidence>
<dbReference type="Pfam" id="PF03480">
    <property type="entry name" value="DctP"/>
    <property type="match status" value="1"/>
</dbReference>
<dbReference type="CDD" id="cd13603">
    <property type="entry name" value="PBP2_TRAP_Siap_TeaA_like"/>
    <property type="match status" value="1"/>
</dbReference>
<gene>
    <name evidence="5" type="ORF">KHX13_09265</name>
</gene>
<evidence type="ECO:0000256" key="3">
    <source>
        <dbReference type="ARBA" id="ARBA00022729"/>
    </source>
</evidence>
<dbReference type="InterPro" id="IPR038404">
    <property type="entry name" value="TRAP_DctP_sf"/>
</dbReference>
<comment type="caution">
    <text evidence="5">The sequence shown here is derived from an EMBL/GenBank/DDBJ whole genome shotgun (WGS) entry which is preliminary data.</text>
</comment>
<evidence type="ECO:0000256" key="1">
    <source>
        <dbReference type="ARBA" id="ARBA00009023"/>
    </source>
</evidence>
<dbReference type="NCBIfam" id="TIGR00787">
    <property type="entry name" value="dctP"/>
    <property type="match status" value="1"/>
</dbReference>
<feature type="signal peptide" evidence="4">
    <location>
        <begin position="1"/>
        <end position="21"/>
    </location>
</feature>
<dbReference type="Proteomes" id="UP000754226">
    <property type="component" value="Unassembled WGS sequence"/>
</dbReference>
<dbReference type="EMBL" id="JAGZCZ010000013">
    <property type="protein sequence ID" value="MBS5520478.1"/>
    <property type="molecule type" value="Genomic_DNA"/>
</dbReference>
<comment type="similarity">
    <text evidence="1">Belongs to the bacterial solute-binding protein 7 family.</text>
</comment>
<protein>
    <submittedName>
        <fullName evidence="5">TRAP transporter substrate-binding protein</fullName>
    </submittedName>
</protein>
<dbReference type="PANTHER" id="PTHR33376">
    <property type="match status" value="1"/>
</dbReference>
<dbReference type="PIRSF" id="PIRSF006470">
    <property type="entry name" value="DctB"/>
    <property type="match status" value="1"/>
</dbReference>
<organism evidence="5 6">
    <name type="scientific">Acidaminococcus intestini</name>
    <dbReference type="NCBI Taxonomy" id="187327"/>
    <lineage>
        <taxon>Bacteria</taxon>
        <taxon>Bacillati</taxon>
        <taxon>Bacillota</taxon>
        <taxon>Negativicutes</taxon>
        <taxon>Acidaminococcales</taxon>
        <taxon>Acidaminococcaceae</taxon>
        <taxon>Acidaminococcus</taxon>
    </lineage>
</organism>
<keyword evidence="2" id="KW-0813">Transport</keyword>
<dbReference type="InterPro" id="IPR018389">
    <property type="entry name" value="DctP_fam"/>
</dbReference>
<reference evidence="5" key="1">
    <citation type="submission" date="2021-02" db="EMBL/GenBank/DDBJ databases">
        <title>Infant gut strain persistence is associated with maternal origin, phylogeny, and functional potential including surface adhesion and iron acquisition.</title>
        <authorList>
            <person name="Lou Y.C."/>
        </authorList>
    </citation>
    <scope>NUCLEOTIDE SEQUENCE</scope>
    <source>
        <strain evidence="5">L3_106_000M1_dasL3_106_000M1_concoct_15</strain>
    </source>
</reference>
<dbReference type="GO" id="GO:0030288">
    <property type="term" value="C:outer membrane-bounded periplasmic space"/>
    <property type="evidence" value="ECO:0007669"/>
    <property type="project" value="InterPro"/>
</dbReference>
<feature type="chain" id="PRO_5038911227" evidence="4">
    <location>
        <begin position="22"/>
        <end position="339"/>
    </location>
</feature>
<sequence length="339" mass="37409">MKRSKLVCLSLSLLVSIGLLAGCGGEKKEAGKASETVLKIGHVEPEDRSTHKALLNFKKKVEERSKGSLKIEIYPNGALGGDVQLSEAVATGSLDMALPSTSVLTTYNDEFGVLDMPYLFKSSEAAFKALDGDVGKELNGKIASKGIDILGYSYNGPRSTTSKVKPIVTPEDLKGLKMRVMESPIFIDFYKTLGANPTPMSFTELYTGLQQGTVEAQENPPSLTFANKFYEVQKYSTIDEHVHNFLAFLINDAKFKSLSADNQKILKEEAKAFVDEQRKMELADNEKAIKDLETIGKLQTNVLTADQKAAMRKALQPMYDKYEAKFGKALFDLCEKYNQ</sequence>
<accession>A0A943I6B0</accession>
<evidence type="ECO:0000256" key="4">
    <source>
        <dbReference type="SAM" id="SignalP"/>
    </source>
</evidence>
<dbReference type="Gene3D" id="3.40.190.170">
    <property type="entry name" value="Bacterial extracellular solute-binding protein, family 7"/>
    <property type="match status" value="1"/>
</dbReference>
<name>A0A943I6B0_9FIRM</name>
<dbReference type="GO" id="GO:0055085">
    <property type="term" value="P:transmembrane transport"/>
    <property type="evidence" value="ECO:0007669"/>
    <property type="project" value="InterPro"/>
</dbReference>
<proteinExistence type="inferred from homology"/>
<dbReference type="NCBIfam" id="NF037995">
    <property type="entry name" value="TRAP_S1"/>
    <property type="match status" value="1"/>
</dbReference>
<keyword evidence="3 4" id="KW-0732">Signal</keyword>
<dbReference type="AlphaFoldDB" id="A0A943I6B0"/>
<evidence type="ECO:0000313" key="6">
    <source>
        <dbReference type="Proteomes" id="UP000754226"/>
    </source>
</evidence>
<evidence type="ECO:0000313" key="5">
    <source>
        <dbReference type="EMBL" id="MBS5520478.1"/>
    </source>
</evidence>
<dbReference type="InterPro" id="IPR004682">
    <property type="entry name" value="TRAP_DctP"/>
</dbReference>
<dbReference type="PANTHER" id="PTHR33376:SF7">
    <property type="entry name" value="C4-DICARBOXYLATE-BINDING PROTEIN DCTB"/>
    <property type="match status" value="1"/>
</dbReference>